<dbReference type="Pfam" id="PF00857">
    <property type="entry name" value="Isochorismatase"/>
    <property type="match status" value="1"/>
</dbReference>
<proteinExistence type="predicted"/>
<reference evidence="4 5" key="1">
    <citation type="submission" date="2024-06" db="EMBL/GenBank/DDBJ databases">
        <title>The Natural Products Discovery Center: Release of the First 8490 Sequenced Strains for Exploring Actinobacteria Biosynthetic Diversity.</title>
        <authorList>
            <person name="Kalkreuter E."/>
            <person name="Kautsar S.A."/>
            <person name="Yang D."/>
            <person name="Bader C.D."/>
            <person name="Teijaro C.N."/>
            <person name="Fluegel L."/>
            <person name="Davis C.M."/>
            <person name="Simpson J.R."/>
            <person name="Lauterbach L."/>
            <person name="Steele A.D."/>
            <person name="Gui C."/>
            <person name="Meng S."/>
            <person name="Li G."/>
            <person name="Viehrig K."/>
            <person name="Ye F."/>
            <person name="Su P."/>
            <person name="Kiefer A.F."/>
            <person name="Nichols A."/>
            <person name="Cepeda A.J."/>
            <person name="Yan W."/>
            <person name="Fan B."/>
            <person name="Jiang Y."/>
            <person name="Adhikari A."/>
            <person name="Zheng C.-J."/>
            <person name="Schuster L."/>
            <person name="Cowan T.M."/>
            <person name="Smanski M.J."/>
            <person name="Chevrette M.G."/>
            <person name="De Carvalho L.P.S."/>
            <person name="Shen B."/>
        </authorList>
    </citation>
    <scope>NUCLEOTIDE SEQUENCE [LARGE SCALE GENOMIC DNA]</scope>
    <source>
        <strain evidence="4 5">NPDC050671</strain>
    </source>
</reference>
<accession>A0ABV3F3F5</accession>
<comment type="caution">
    <text evidence="4">The sequence shown here is derived from an EMBL/GenBank/DDBJ whole genome shotgun (WGS) entry which is preliminary data.</text>
</comment>
<feature type="region of interest" description="Disordered" evidence="2">
    <location>
        <begin position="1"/>
        <end position="24"/>
    </location>
</feature>
<evidence type="ECO:0000313" key="4">
    <source>
        <dbReference type="EMBL" id="MEV0362231.1"/>
    </source>
</evidence>
<dbReference type="CDD" id="cd00431">
    <property type="entry name" value="cysteine_hydrolases"/>
    <property type="match status" value="1"/>
</dbReference>
<evidence type="ECO:0000256" key="1">
    <source>
        <dbReference type="ARBA" id="ARBA00022801"/>
    </source>
</evidence>
<name>A0ABV3F3F5_9NOCA</name>
<protein>
    <submittedName>
        <fullName evidence="4">Isochorismatase family cysteine hydrolase</fullName>
        <ecNumber evidence="4">3.-.-.-</ecNumber>
    </submittedName>
</protein>
<keyword evidence="5" id="KW-1185">Reference proteome</keyword>
<organism evidence="4 5">
    <name type="scientific">Nocardia fusca</name>
    <dbReference type="NCBI Taxonomy" id="941183"/>
    <lineage>
        <taxon>Bacteria</taxon>
        <taxon>Bacillati</taxon>
        <taxon>Actinomycetota</taxon>
        <taxon>Actinomycetes</taxon>
        <taxon>Mycobacteriales</taxon>
        <taxon>Nocardiaceae</taxon>
        <taxon>Nocardia</taxon>
    </lineage>
</organism>
<dbReference type="GO" id="GO:0016787">
    <property type="term" value="F:hydrolase activity"/>
    <property type="evidence" value="ECO:0007669"/>
    <property type="project" value="UniProtKB-KW"/>
</dbReference>
<dbReference type="Gene3D" id="3.40.50.850">
    <property type="entry name" value="Isochorismatase-like"/>
    <property type="match status" value="1"/>
</dbReference>
<evidence type="ECO:0000259" key="3">
    <source>
        <dbReference type="Pfam" id="PF00857"/>
    </source>
</evidence>
<dbReference type="Proteomes" id="UP001551658">
    <property type="component" value="Unassembled WGS sequence"/>
</dbReference>
<dbReference type="PANTHER" id="PTHR43540">
    <property type="entry name" value="PEROXYUREIDOACRYLATE/UREIDOACRYLATE AMIDOHYDROLASE-RELATED"/>
    <property type="match status" value="1"/>
</dbReference>
<dbReference type="PANTHER" id="PTHR43540:SF16">
    <property type="entry name" value="ISOCHORISMATASE-LIKE DOMAIN-CONTAINING PROTEIN"/>
    <property type="match status" value="1"/>
</dbReference>
<dbReference type="RefSeq" id="WP_357974357.1">
    <property type="nucleotide sequence ID" value="NZ_JBFAIH010000002.1"/>
</dbReference>
<gene>
    <name evidence="4" type="ORF">AB0H72_05960</name>
</gene>
<dbReference type="InterPro" id="IPR000868">
    <property type="entry name" value="Isochorismatase-like_dom"/>
</dbReference>
<dbReference type="SUPFAM" id="SSF52499">
    <property type="entry name" value="Isochorismatase-like hydrolases"/>
    <property type="match status" value="1"/>
</dbReference>
<sequence>MGPSTPSDGTEAGRSEDATATAHSYPSDETALLVIDPYNDFLSEGGKLWPAAREVAEGIGLLDHMRAVLAAARDHGIRVFIVPHHRTSPGDYRTWDHPSPTQRRIVERQTFAVGSWGAQWHPDFEPRENDLVMSQHWSASGFANTDLDMMLTQHGIRQIVLIGMRANTCVDTTARFGQELGYHVTLVRDAIGAFAWDEMTATFEINAPQYAHAIPTTEEFLAAVNDRSPADRPARRPGS</sequence>
<keyword evidence="1 4" id="KW-0378">Hydrolase</keyword>
<dbReference type="EC" id="3.-.-.-" evidence="4"/>
<evidence type="ECO:0000256" key="2">
    <source>
        <dbReference type="SAM" id="MobiDB-lite"/>
    </source>
</evidence>
<dbReference type="InterPro" id="IPR050272">
    <property type="entry name" value="Isochorismatase-like_hydrls"/>
</dbReference>
<feature type="domain" description="Isochorismatase-like" evidence="3">
    <location>
        <begin position="30"/>
        <end position="215"/>
    </location>
</feature>
<dbReference type="InterPro" id="IPR036380">
    <property type="entry name" value="Isochorismatase-like_sf"/>
</dbReference>
<dbReference type="EMBL" id="JBFAIH010000002">
    <property type="protein sequence ID" value="MEV0362231.1"/>
    <property type="molecule type" value="Genomic_DNA"/>
</dbReference>
<evidence type="ECO:0000313" key="5">
    <source>
        <dbReference type="Proteomes" id="UP001551658"/>
    </source>
</evidence>